<dbReference type="PANTHER" id="PTHR10024">
    <property type="entry name" value="SYNAPTOTAGMIN"/>
    <property type="match status" value="1"/>
</dbReference>
<dbReference type="SUPFAM" id="SSF49562">
    <property type="entry name" value="C2 domain (Calcium/lipid-binding domain, CaLB)"/>
    <property type="match status" value="1"/>
</dbReference>
<dbReference type="GO" id="GO:0005509">
    <property type="term" value="F:calcium ion binding"/>
    <property type="evidence" value="ECO:0007669"/>
    <property type="project" value="TreeGrafter"/>
</dbReference>
<evidence type="ECO:0000313" key="2">
    <source>
        <dbReference type="Proteomes" id="UP001152795"/>
    </source>
</evidence>
<name>A0A7D9DB96_PARCT</name>
<dbReference type="AlphaFoldDB" id="A0A7D9DB96"/>
<sequence>MWWIASVAIICSIFVISLMIGYAVLHWRRHKAELLQSETGMKYDQKYILTSSPYHKREPTSGIPYTSNEPVNIQPHFKTLQSMDVSMFIDRNLNNNNSGLQSTPEYQIPLASHYESERAITTRKSRKIRKRSIKESYGATASNVIETPTIVISQVPDNNANFAKIESNAKPELTFSIFYDVPSKDLHITVINASNLPRLKHFEGGTQYFRVRVCVGACSKQYHETRYVCGTRAPVFSETFIVSGLVHHKLRECTVGFAVIEFEELQHCWTVVGEVSQPLIDLRANTLLKATKTLHKI</sequence>
<dbReference type="InterPro" id="IPR035892">
    <property type="entry name" value="C2_domain_sf"/>
</dbReference>
<proteinExistence type="predicted"/>
<dbReference type="Proteomes" id="UP001152795">
    <property type="component" value="Unassembled WGS sequence"/>
</dbReference>
<dbReference type="InterPro" id="IPR000008">
    <property type="entry name" value="C2_dom"/>
</dbReference>
<dbReference type="GO" id="GO:0017156">
    <property type="term" value="P:calcium-ion regulated exocytosis"/>
    <property type="evidence" value="ECO:0007669"/>
    <property type="project" value="TreeGrafter"/>
</dbReference>
<dbReference type="Gene3D" id="2.60.40.150">
    <property type="entry name" value="C2 domain"/>
    <property type="match status" value="1"/>
</dbReference>
<dbReference type="Pfam" id="PF00168">
    <property type="entry name" value="C2"/>
    <property type="match status" value="1"/>
</dbReference>
<keyword evidence="2" id="KW-1185">Reference proteome</keyword>
<protein>
    <submittedName>
        <fullName evidence="1">Partial</fullName>
    </submittedName>
</protein>
<accession>A0A7D9DB96</accession>
<dbReference type="EMBL" id="CACRXK020000391">
    <property type="protein sequence ID" value="CAB3981456.1"/>
    <property type="molecule type" value="Genomic_DNA"/>
</dbReference>
<reference evidence="1" key="1">
    <citation type="submission" date="2020-04" db="EMBL/GenBank/DDBJ databases">
        <authorList>
            <person name="Alioto T."/>
            <person name="Alioto T."/>
            <person name="Gomez Garrido J."/>
        </authorList>
    </citation>
    <scope>NUCLEOTIDE SEQUENCE</scope>
    <source>
        <strain evidence="1">A484AB</strain>
    </source>
</reference>
<organism evidence="1 2">
    <name type="scientific">Paramuricea clavata</name>
    <name type="common">Red gorgonian</name>
    <name type="synonym">Violescent sea-whip</name>
    <dbReference type="NCBI Taxonomy" id="317549"/>
    <lineage>
        <taxon>Eukaryota</taxon>
        <taxon>Metazoa</taxon>
        <taxon>Cnidaria</taxon>
        <taxon>Anthozoa</taxon>
        <taxon>Octocorallia</taxon>
        <taxon>Malacalcyonacea</taxon>
        <taxon>Plexauridae</taxon>
        <taxon>Paramuricea</taxon>
    </lineage>
</organism>
<gene>
    <name evidence="1" type="ORF">PACLA_8A082568</name>
</gene>
<evidence type="ECO:0000313" key="1">
    <source>
        <dbReference type="EMBL" id="CAB3981456.1"/>
    </source>
</evidence>
<dbReference type="GO" id="GO:0001786">
    <property type="term" value="F:phosphatidylserine binding"/>
    <property type="evidence" value="ECO:0007669"/>
    <property type="project" value="TreeGrafter"/>
</dbReference>
<dbReference type="PROSITE" id="PS50004">
    <property type="entry name" value="C2"/>
    <property type="match status" value="1"/>
</dbReference>
<dbReference type="GO" id="GO:0000149">
    <property type="term" value="F:SNARE binding"/>
    <property type="evidence" value="ECO:0007669"/>
    <property type="project" value="TreeGrafter"/>
</dbReference>
<dbReference type="GO" id="GO:0030276">
    <property type="term" value="F:clathrin binding"/>
    <property type="evidence" value="ECO:0007669"/>
    <property type="project" value="TreeGrafter"/>
</dbReference>
<dbReference type="GO" id="GO:0070382">
    <property type="term" value="C:exocytic vesicle"/>
    <property type="evidence" value="ECO:0007669"/>
    <property type="project" value="TreeGrafter"/>
</dbReference>
<dbReference type="GO" id="GO:0005886">
    <property type="term" value="C:plasma membrane"/>
    <property type="evidence" value="ECO:0007669"/>
    <property type="project" value="TreeGrafter"/>
</dbReference>
<comment type="caution">
    <text evidence="1">The sequence shown here is derived from an EMBL/GenBank/DDBJ whole genome shotgun (WGS) entry which is preliminary data.</text>
</comment>
<dbReference type="GO" id="GO:0005544">
    <property type="term" value="F:calcium-dependent phospholipid binding"/>
    <property type="evidence" value="ECO:0007669"/>
    <property type="project" value="TreeGrafter"/>
</dbReference>